<feature type="domain" description="Transposase IS204/IS1001/IS1096/IS1165 zinc-finger" evidence="1">
    <location>
        <begin position="46"/>
        <end position="95"/>
    </location>
</feature>
<evidence type="ECO:0000313" key="2">
    <source>
        <dbReference type="EMBL" id="SCT27980.1"/>
    </source>
</evidence>
<dbReference type="RefSeq" id="WP_069996244.1">
    <property type="nucleotide sequence ID" value="NZ_FMPG01000013.1"/>
</dbReference>
<dbReference type="PANTHER" id="PTHR33498:SF1">
    <property type="entry name" value="TRANSPOSASE FOR INSERTION SEQUENCE ELEMENT IS1557"/>
    <property type="match status" value="1"/>
</dbReference>
<dbReference type="InterPro" id="IPR029261">
    <property type="entry name" value="Transposase_Znf"/>
</dbReference>
<dbReference type="EMBL" id="FMPI01000017">
    <property type="protein sequence ID" value="SCT27980.1"/>
    <property type="molecule type" value="Genomic_DNA"/>
</dbReference>
<evidence type="ECO:0000313" key="5">
    <source>
        <dbReference type="Proteomes" id="UP000095768"/>
    </source>
</evidence>
<evidence type="ECO:0000259" key="1">
    <source>
        <dbReference type="Pfam" id="PF14690"/>
    </source>
</evidence>
<reference evidence="2 4" key="1">
    <citation type="submission" date="2016-09" db="EMBL/GenBank/DDBJ databases">
        <authorList>
            <consortium name="Pathogen Informatics"/>
            <person name="Sun Q."/>
            <person name="Inoue M."/>
        </authorList>
    </citation>
    <scope>NUCLEOTIDE SEQUENCE [LARGE SCALE GENOMIC DNA]</scope>
    <source>
        <strain evidence="2 4">82C</strain>
    </source>
</reference>
<organism evidence="3 5">
    <name type="scientific">Staphylococcus caeli</name>
    <dbReference type="NCBI Taxonomy" id="2201815"/>
    <lineage>
        <taxon>Bacteria</taxon>
        <taxon>Bacillati</taxon>
        <taxon>Bacillota</taxon>
        <taxon>Bacilli</taxon>
        <taxon>Bacillales</taxon>
        <taxon>Staphylococcaceae</taxon>
        <taxon>Staphylococcus</taxon>
    </lineage>
</organism>
<reference evidence="3 5" key="2">
    <citation type="submission" date="2016-09" db="EMBL/GenBank/DDBJ databases">
        <authorList>
            <consortium name="Pathogen Informatics"/>
        </authorList>
    </citation>
    <scope>NUCLEOTIDE SEQUENCE [LARGE SCALE GENOMIC DNA]</scope>
    <source>
        <strain evidence="3 5">82B</strain>
    </source>
</reference>
<dbReference type="Proteomes" id="UP000095768">
    <property type="component" value="Unassembled WGS sequence"/>
</dbReference>
<proteinExistence type="predicted"/>
<sequence length="146" mass="16865">MPYTYNKTNYLGLKVDNIYFSNELPQEIYYKCIKTLFYKAVLTYDAIACECCGIKNENNTVIKNGKRHTLIYMGEIIYKPPYLELNKQRFYCKACGETFTAKSSFVQPKSSISNLVKLAIAEKATEARSEKAIARDLFHLQLFIVK</sequence>
<evidence type="ECO:0000313" key="4">
    <source>
        <dbReference type="Proteomes" id="UP000095412"/>
    </source>
</evidence>
<protein>
    <submittedName>
        <fullName evidence="3">Transposase for ISSps1</fullName>
    </submittedName>
</protein>
<dbReference type="OrthoDB" id="6197054at2"/>
<dbReference type="Pfam" id="PF14690">
    <property type="entry name" value="Zn_ribbon_ISL3"/>
    <property type="match status" value="1"/>
</dbReference>
<dbReference type="InterPro" id="IPR047951">
    <property type="entry name" value="Transpos_ISL3"/>
</dbReference>
<gene>
    <name evidence="3" type="ORF">SAMEA2297795_02287</name>
    <name evidence="2" type="ORF">SAMEA2297796_02080</name>
</gene>
<dbReference type="PANTHER" id="PTHR33498">
    <property type="entry name" value="TRANSPOSASE FOR INSERTION SEQUENCE ELEMENT IS1557"/>
    <property type="match status" value="1"/>
</dbReference>
<dbReference type="EMBL" id="FMPG01000013">
    <property type="protein sequence ID" value="SCT34072.1"/>
    <property type="molecule type" value="Genomic_DNA"/>
</dbReference>
<accession>A0A1D4PYH1</accession>
<dbReference type="Proteomes" id="UP000095412">
    <property type="component" value="Unassembled WGS sequence"/>
</dbReference>
<evidence type="ECO:0000313" key="3">
    <source>
        <dbReference type="EMBL" id="SCT34072.1"/>
    </source>
</evidence>
<name>A0A1D4PYH1_9STAP</name>
<keyword evidence="4" id="KW-1185">Reference proteome</keyword>
<dbReference type="AlphaFoldDB" id="A0A1D4PYH1"/>